<evidence type="ECO:0000313" key="4">
    <source>
        <dbReference type="EMBL" id="SNZ01269.1"/>
    </source>
</evidence>
<dbReference type="Gene3D" id="3.40.50.2300">
    <property type="match status" value="1"/>
</dbReference>
<dbReference type="PANTHER" id="PTHR43547">
    <property type="entry name" value="TWO-COMPONENT HISTIDINE KINASE"/>
    <property type="match status" value="1"/>
</dbReference>
<evidence type="ECO:0000256" key="2">
    <source>
        <dbReference type="PROSITE-ProRule" id="PRU00169"/>
    </source>
</evidence>
<dbReference type="SUPFAM" id="SSF52172">
    <property type="entry name" value="CheY-like"/>
    <property type="match status" value="1"/>
</dbReference>
<dbReference type="RefSeq" id="WP_097046729.1">
    <property type="nucleotide sequence ID" value="NZ_OBEH01000005.1"/>
</dbReference>
<dbReference type="OrthoDB" id="9789181at2"/>
<proteinExistence type="predicted"/>
<dbReference type="InterPro" id="IPR001789">
    <property type="entry name" value="Sig_transdc_resp-reg_receiver"/>
</dbReference>
<organism evidence="4 5">
    <name type="scientific">Flagellimonas pacifica</name>
    <dbReference type="NCBI Taxonomy" id="1247520"/>
    <lineage>
        <taxon>Bacteria</taxon>
        <taxon>Pseudomonadati</taxon>
        <taxon>Bacteroidota</taxon>
        <taxon>Flavobacteriia</taxon>
        <taxon>Flavobacteriales</taxon>
        <taxon>Flavobacteriaceae</taxon>
        <taxon>Flagellimonas</taxon>
    </lineage>
</organism>
<evidence type="ECO:0000259" key="3">
    <source>
        <dbReference type="PROSITE" id="PS50110"/>
    </source>
</evidence>
<dbReference type="CDD" id="cd17574">
    <property type="entry name" value="REC_OmpR"/>
    <property type="match status" value="1"/>
</dbReference>
<dbReference type="AlphaFoldDB" id="A0A285MVP8"/>
<dbReference type="InterPro" id="IPR011006">
    <property type="entry name" value="CheY-like_superfamily"/>
</dbReference>
<feature type="domain" description="Response regulatory" evidence="3">
    <location>
        <begin position="2"/>
        <end position="118"/>
    </location>
</feature>
<reference evidence="5" key="1">
    <citation type="submission" date="2017-09" db="EMBL/GenBank/DDBJ databases">
        <authorList>
            <person name="Varghese N."/>
            <person name="Submissions S."/>
        </authorList>
    </citation>
    <scope>NUCLEOTIDE SEQUENCE [LARGE SCALE GENOMIC DNA]</scope>
    <source>
        <strain evidence="5">DSM 25885</strain>
    </source>
</reference>
<keyword evidence="5" id="KW-1185">Reference proteome</keyword>
<protein>
    <submittedName>
        <fullName evidence="4">Response regulator receiver domain-containing protein</fullName>
    </submittedName>
</protein>
<evidence type="ECO:0000256" key="1">
    <source>
        <dbReference type="ARBA" id="ARBA00022553"/>
    </source>
</evidence>
<gene>
    <name evidence="4" type="ORF">SAMN06265377_3106</name>
</gene>
<name>A0A285MVP8_9FLAO</name>
<dbReference type="EMBL" id="OBEH01000005">
    <property type="protein sequence ID" value="SNZ01269.1"/>
    <property type="molecule type" value="Genomic_DNA"/>
</dbReference>
<sequence length="121" mass="13592">MKILVVDDKQSLSELVAQFLGQSHSVTTMENGLAAISWLQAGNLPDLVITDLEMPEMDGFELIRRIKESGVFSDIPIIVLSCRDSSSDRVECLRLGADDYIVKPFNPEELMIRVDKLLIRQ</sequence>
<evidence type="ECO:0000313" key="5">
    <source>
        <dbReference type="Proteomes" id="UP000219048"/>
    </source>
</evidence>
<keyword evidence="1 2" id="KW-0597">Phosphoprotein</keyword>
<dbReference type="PROSITE" id="PS50110">
    <property type="entry name" value="RESPONSE_REGULATORY"/>
    <property type="match status" value="1"/>
</dbReference>
<dbReference type="Proteomes" id="UP000219048">
    <property type="component" value="Unassembled WGS sequence"/>
</dbReference>
<dbReference type="Pfam" id="PF00072">
    <property type="entry name" value="Response_reg"/>
    <property type="match status" value="1"/>
</dbReference>
<feature type="modified residue" description="4-aspartylphosphate" evidence="2">
    <location>
        <position position="51"/>
    </location>
</feature>
<accession>A0A285MVP8</accession>
<dbReference type="GO" id="GO:0000155">
    <property type="term" value="F:phosphorelay sensor kinase activity"/>
    <property type="evidence" value="ECO:0007669"/>
    <property type="project" value="TreeGrafter"/>
</dbReference>
<dbReference type="SMART" id="SM00448">
    <property type="entry name" value="REC"/>
    <property type="match status" value="1"/>
</dbReference>
<dbReference type="PANTHER" id="PTHR43547:SF2">
    <property type="entry name" value="HYBRID SIGNAL TRANSDUCTION HISTIDINE KINASE C"/>
    <property type="match status" value="1"/>
</dbReference>